<protein>
    <submittedName>
        <fullName evidence="2">Uncharacterized protein</fullName>
    </submittedName>
</protein>
<reference evidence="2" key="1">
    <citation type="journal article" date="2018" name="Genome Biol. Evol.">
        <title>Genomics and development of Lentinus tigrinus, a white-rot wood-decaying mushroom with dimorphic fruiting bodies.</title>
        <authorList>
            <person name="Wu B."/>
            <person name="Xu Z."/>
            <person name="Knudson A."/>
            <person name="Carlson A."/>
            <person name="Chen N."/>
            <person name="Kovaka S."/>
            <person name="LaButti K."/>
            <person name="Lipzen A."/>
            <person name="Pennachio C."/>
            <person name="Riley R."/>
            <person name="Schakwitz W."/>
            <person name="Umezawa K."/>
            <person name="Ohm R.A."/>
            <person name="Grigoriev I.V."/>
            <person name="Nagy L.G."/>
            <person name="Gibbons J."/>
            <person name="Hibbett D."/>
        </authorList>
    </citation>
    <scope>NUCLEOTIDE SEQUENCE [LARGE SCALE GENOMIC DNA]</scope>
    <source>
        <strain evidence="2">ALCF2SS1-6</strain>
    </source>
</reference>
<proteinExistence type="predicted"/>
<gene>
    <name evidence="2" type="ORF">L227DRAFT_95205</name>
</gene>
<evidence type="ECO:0000313" key="3">
    <source>
        <dbReference type="Proteomes" id="UP000313359"/>
    </source>
</evidence>
<dbReference type="EMBL" id="ML122266">
    <property type="protein sequence ID" value="RPD60218.1"/>
    <property type="molecule type" value="Genomic_DNA"/>
</dbReference>
<keyword evidence="3" id="KW-1185">Reference proteome</keyword>
<feature type="compositionally biased region" description="Polar residues" evidence="1">
    <location>
        <begin position="46"/>
        <end position="61"/>
    </location>
</feature>
<dbReference type="Proteomes" id="UP000313359">
    <property type="component" value="Unassembled WGS sequence"/>
</dbReference>
<sequence>MSEVPDFASPESSAPDLAPRLILPLPGNKLLVVTASVMDITAATTQPLNVNTPQGSIQDTPPQHPHVPSQLTSPGVTQRRRTVKDAVRNPASHLFA</sequence>
<name>A0A5C2SAD3_9APHY</name>
<feature type="region of interest" description="Disordered" evidence="1">
    <location>
        <begin position="46"/>
        <end position="96"/>
    </location>
</feature>
<accession>A0A5C2SAD3</accession>
<organism evidence="2 3">
    <name type="scientific">Lentinus tigrinus ALCF2SS1-6</name>
    <dbReference type="NCBI Taxonomy" id="1328759"/>
    <lineage>
        <taxon>Eukaryota</taxon>
        <taxon>Fungi</taxon>
        <taxon>Dikarya</taxon>
        <taxon>Basidiomycota</taxon>
        <taxon>Agaricomycotina</taxon>
        <taxon>Agaricomycetes</taxon>
        <taxon>Polyporales</taxon>
        <taxon>Polyporaceae</taxon>
        <taxon>Lentinus</taxon>
    </lineage>
</organism>
<evidence type="ECO:0000313" key="2">
    <source>
        <dbReference type="EMBL" id="RPD60218.1"/>
    </source>
</evidence>
<dbReference type="AlphaFoldDB" id="A0A5C2SAD3"/>
<evidence type="ECO:0000256" key="1">
    <source>
        <dbReference type="SAM" id="MobiDB-lite"/>
    </source>
</evidence>